<dbReference type="Proteomes" id="UP000700596">
    <property type="component" value="Unassembled WGS sequence"/>
</dbReference>
<name>A0A9P9EK82_9PLEO</name>
<keyword evidence="3" id="KW-1185">Reference proteome</keyword>
<evidence type="ECO:0000313" key="3">
    <source>
        <dbReference type="Proteomes" id="UP000700596"/>
    </source>
</evidence>
<protein>
    <submittedName>
        <fullName evidence="2">Uncharacterized protein</fullName>
    </submittedName>
</protein>
<evidence type="ECO:0000256" key="1">
    <source>
        <dbReference type="SAM" id="MobiDB-lite"/>
    </source>
</evidence>
<gene>
    <name evidence="2" type="ORF">B0J11DRAFT_574545</name>
</gene>
<dbReference type="AlphaFoldDB" id="A0A9P9EK82"/>
<dbReference type="EMBL" id="JAGMWT010000001">
    <property type="protein sequence ID" value="KAH7138576.1"/>
    <property type="molecule type" value="Genomic_DNA"/>
</dbReference>
<organism evidence="2 3">
    <name type="scientific">Dendryphion nanum</name>
    <dbReference type="NCBI Taxonomy" id="256645"/>
    <lineage>
        <taxon>Eukaryota</taxon>
        <taxon>Fungi</taxon>
        <taxon>Dikarya</taxon>
        <taxon>Ascomycota</taxon>
        <taxon>Pezizomycotina</taxon>
        <taxon>Dothideomycetes</taxon>
        <taxon>Pleosporomycetidae</taxon>
        <taxon>Pleosporales</taxon>
        <taxon>Torulaceae</taxon>
        <taxon>Dendryphion</taxon>
    </lineage>
</organism>
<accession>A0A9P9EK82</accession>
<evidence type="ECO:0000313" key="2">
    <source>
        <dbReference type="EMBL" id="KAH7138576.1"/>
    </source>
</evidence>
<feature type="region of interest" description="Disordered" evidence="1">
    <location>
        <begin position="365"/>
        <end position="394"/>
    </location>
</feature>
<reference evidence="2" key="1">
    <citation type="journal article" date="2021" name="Nat. Commun.">
        <title>Genetic determinants of endophytism in the Arabidopsis root mycobiome.</title>
        <authorList>
            <person name="Mesny F."/>
            <person name="Miyauchi S."/>
            <person name="Thiergart T."/>
            <person name="Pickel B."/>
            <person name="Atanasova L."/>
            <person name="Karlsson M."/>
            <person name="Huettel B."/>
            <person name="Barry K.W."/>
            <person name="Haridas S."/>
            <person name="Chen C."/>
            <person name="Bauer D."/>
            <person name="Andreopoulos W."/>
            <person name="Pangilinan J."/>
            <person name="LaButti K."/>
            <person name="Riley R."/>
            <person name="Lipzen A."/>
            <person name="Clum A."/>
            <person name="Drula E."/>
            <person name="Henrissat B."/>
            <person name="Kohler A."/>
            <person name="Grigoriev I.V."/>
            <person name="Martin F.M."/>
            <person name="Hacquard S."/>
        </authorList>
    </citation>
    <scope>NUCLEOTIDE SEQUENCE</scope>
    <source>
        <strain evidence="2">MPI-CAGE-CH-0243</strain>
    </source>
</reference>
<proteinExistence type="predicted"/>
<comment type="caution">
    <text evidence="2">The sequence shown here is derived from an EMBL/GenBank/DDBJ whole genome shotgun (WGS) entry which is preliminary data.</text>
</comment>
<sequence>MERLNEQQLRDLNEYQRLKKLPPFFRNARTSLSGPMPSLMIGEHGVETTSYAGKSKKHYRGPLSLWGNFQASTAEFYQKLGPIFERCSHLPLNIDPSLKFLHQFAEVDECIQVGGEITLSGRFISNGLVPLISATRTLAHELSKNSKPQFYLPRDLRFGDSWIIKKKIRVKGNEPDLVLRTQPGNDDDGIRLVAELKSCVTMDLKAAMTKALQTNGNNNDLRAILGQIVDYMINRKLRYGFLSNYKETIFLAILSQPNDGKPCVAISEAIPCTNYFDLKAKTISTRMGLLYLLSLSCMPQDLNWWRTEHTSNLSEKWIYQKASRVIIEMNVPVKHNGENESEVDLSLQFEGFSNQPQGFNVAQRERLNHRAGPRRAANARNERVKRGGPSSPNT</sequence>
<dbReference type="OrthoDB" id="3796275at2759"/>